<proteinExistence type="predicted"/>
<reference evidence="2 3" key="1">
    <citation type="submission" date="2024-01" db="EMBL/GenBank/DDBJ databases">
        <title>The genomes of 5 underutilized Papilionoideae crops provide insights into root nodulation and disease resistanc.</title>
        <authorList>
            <person name="Yuan L."/>
        </authorList>
    </citation>
    <scope>NUCLEOTIDE SEQUENCE [LARGE SCALE GENOMIC DNA]</scope>
    <source>
        <strain evidence="2">ZHUSHIDOU_FW_LH</strain>
        <tissue evidence="2">Leaf</tissue>
    </source>
</reference>
<keyword evidence="3" id="KW-1185">Reference proteome</keyword>
<accession>A0AAN9F825</accession>
<gene>
    <name evidence="2" type="ORF">RIF29_21814</name>
</gene>
<comment type="caution">
    <text evidence="2">The sequence shown here is derived from an EMBL/GenBank/DDBJ whole genome shotgun (WGS) entry which is preliminary data.</text>
</comment>
<organism evidence="2 3">
    <name type="scientific">Crotalaria pallida</name>
    <name type="common">Smooth rattlebox</name>
    <name type="synonym">Crotalaria striata</name>
    <dbReference type="NCBI Taxonomy" id="3830"/>
    <lineage>
        <taxon>Eukaryota</taxon>
        <taxon>Viridiplantae</taxon>
        <taxon>Streptophyta</taxon>
        <taxon>Embryophyta</taxon>
        <taxon>Tracheophyta</taxon>
        <taxon>Spermatophyta</taxon>
        <taxon>Magnoliopsida</taxon>
        <taxon>eudicotyledons</taxon>
        <taxon>Gunneridae</taxon>
        <taxon>Pentapetalae</taxon>
        <taxon>rosids</taxon>
        <taxon>fabids</taxon>
        <taxon>Fabales</taxon>
        <taxon>Fabaceae</taxon>
        <taxon>Papilionoideae</taxon>
        <taxon>50 kb inversion clade</taxon>
        <taxon>genistoids sensu lato</taxon>
        <taxon>core genistoids</taxon>
        <taxon>Crotalarieae</taxon>
        <taxon>Crotalaria</taxon>
    </lineage>
</organism>
<dbReference type="AlphaFoldDB" id="A0AAN9F825"/>
<feature type="transmembrane region" description="Helical" evidence="1">
    <location>
        <begin position="20"/>
        <end position="40"/>
    </location>
</feature>
<keyword evidence="1" id="KW-0812">Transmembrane</keyword>
<keyword evidence="1" id="KW-0472">Membrane</keyword>
<evidence type="ECO:0000313" key="3">
    <source>
        <dbReference type="Proteomes" id="UP001372338"/>
    </source>
</evidence>
<dbReference type="Proteomes" id="UP001372338">
    <property type="component" value="Unassembled WGS sequence"/>
</dbReference>
<name>A0AAN9F825_CROPI</name>
<sequence length="106" mass="11695">MTLVHYNQTHFFLEHLQRSQFITAGGFSLANLAMVIACAAEMSGGGDEKGRLVVSGSGGGVDEWRLMVMVKGSGKKGMSDGWWWWWCCWRKNEGEGDAVMVMMSDG</sequence>
<keyword evidence="1" id="KW-1133">Transmembrane helix</keyword>
<protein>
    <submittedName>
        <fullName evidence="2">Uncharacterized protein</fullName>
    </submittedName>
</protein>
<dbReference type="EMBL" id="JAYWIO010000004">
    <property type="protein sequence ID" value="KAK7269098.1"/>
    <property type="molecule type" value="Genomic_DNA"/>
</dbReference>
<evidence type="ECO:0000256" key="1">
    <source>
        <dbReference type="SAM" id="Phobius"/>
    </source>
</evidence>
<evidence type="ECO:0000313" key="2">
    <source>
        <dbReference type="EMBL" id="KAK7269098.1"/>
    </source>
</evidence>